<dbReference type="OrthoDB" id="6073217at2"/>
<dbReference type="PANTHER" id="PTHR47495:SF3">
    <property type="entry name" value="BLR6219 PROTEIN"/>
    <property type="match status" value="1"/>
</dbReference>
<dbReference type="SUPFAM" id="SSF56003">
    <property type="entry name" value="Molybdenum cofactor-binding domain"/>
    <property type="match status" value="2"/>
</dbReference>
<feature type="domain" description="Aldehyde oxidase/xanthine dehydrogenase a/b hammerhead" evidence="2">
    <location>
        <begin position="207"/>
        <end position="294"/>
    </location>
</feature>
<dbReference type="Gene3D" id="3.30.365.10">
    <property type="entry name" value="Aldehyde oxidase/xanthine dehydrogenase, molybdopterin binding domain"/>
    <property type="match status" value="4"/>
</dbReference>
<dbReference type="InterPro" id="IPR006311">
    <property type="entry name" value="TAT_signal"/>
</dbReference>
<keyword evidence="1" id="KW-0732">Signal</keyword>
<dbReference type="InterPro" id="IPR037165">
    <property type="entry name" value="AldOxase/xan_DH_Mopterin-bd_sf"/>
</dbReference>
<organism evidence="3 4">
    <name type="scientific">Kinneretia aquatilis</name>
    <dbReference type="NCBI Taxonomy" id="2070761"/>
    <lineage>
        <taxon>Bacteria</taxon>
        <taxon>Pseudomonadati</taxon>
        <taxon>Pseudomonadota</taxon>
        <taxon>Betaproteobacteria</taxon>
        <taxon>Burkholderiales</taxon>
        <taxon>Sphaerotilaceae</taxon>
        <taxon>Roseateles</taxon>
    </lineage>
</organism>
<dbReference type="Pfam" id="PF02738">
    <property type="entry name" value="MoCoBD_1"/>
    <property type="match status" value="1"/>
</dbReference>
<dbReference type="EMBL" id="POSP01000003">
    <property type="protein sequence ID" value="PND37226.1"/>
    <property type="molecule type" value="Genomic_DNA"/>
</dbReference>
<reference evidence="3 4" key="1">
    <citation type="submission" date="2018-01" db="EMBL/GenBank/DDBJ databases">
        <title>Draft genome sequence of Paucibacter aquatile CR182 isolated from freshwater of the Nakdong River.</title>
        <authorList>
            <person name="Choi A."/>
            <person name="Chung E.J."/>
        </authorList>
    </citation>
    <scope>NUCLEOTIDE SEQUENCE [LARGE SCALE GENOMIC DNA]</scope>
    <source>
        <strain evidence="3 4">CR182</strain>
    </source>
</reference>
<dbReference type="SMART" id="SM01008">
    <property type="entry name" value="Ald_Xan_dh_C"/>
    <property type="match status" value="1"/>
</dbReference>
<dbReference type="InterPro" id="IPR046867">
    <property type="entry name" value="AldOxase/xan_DH_MoCoBD2"/>
</dbReference>
<protein>
    <submittedName>
        <fullName evidence="3">Xanthine dehydrogenase family protein molybdopterin-binding subunit</fullName>
    </submittedName>
</protein>
<evidence type="ECO:0000313" key="4">
    <source>
        <dbReference type="Proteomes" id="UP000235916"/>
    </source>
</evidence>
<sequence length="745" mass="79822">MSRAALVNPCRRRFLGQSGAGLVLALSGSTVALAQSAKPAAAQAFKPSAFISISPEGVVTLISKQPEIGQGIKTSLPMVIAEELSVNWRDVKIVQGDLDPIYGSQGAGGSTSTPTNYQDFLRLGATARTLLVQAAAQRWGVPVADCQARDSFVHHRPTGRKLGYGELASLAATLPLPDAASVQLKDPKDYQLLGQRIGGVDNASLVRGAPLFGIDVKLPGMLYAVYEKCPAFGGKVISANLAAVKALPGVRDAFVIEGTSNLNGLMPGVAIVAETTWAAFSARKQLRVQWDEGAVATQSWDGFAAQAAALRGKPGASSLRRDGDVEQALRASGAKVVEASYSYPFISHASMEPQNCTAWWKPESASLELWAPTQNPASGQNLVANTLNIPREKISLHITRSGGGFGRRLSSDFIVEAAAIAQRVAAPVKLCWSREDDLRHDHFRPGGFHHLRGAVDAQGRVSAWHNHFVTFANRVQREGQSVLQPGSGGSLSGDEFPGRWLPNILLEQTALECGVPMGPWRAPGSCVFAWVFHSFIDELAHAAGRDPLEMRLELLGDRDIVPPSNERGQPYHAGRMRAVLLEVAAKSGWGKKKFPRGQGQGMAFHFSHRGYIAEVAEVTVSKSGQLKVDRVVVVSDIGRQIVNLSGAENQVEGSVLDGLGTLMHAQLDLQRGRIVQGNLGEYPLLRMHESPTRVDVHFLRSDHPVTGLGEPALPPLAPAVCNAIFAATGHRVRQLPLSLSDLSWS</sequence>
<dbReference type="PIRSF" id="PIRSF036389">
    <property type="entry name" value="IOR_B"/>
    <property type="match status" value="1"/>
</dbReference>
<dbReference type="InterPro" id="IPR000674">
    <property type="entry name" value="Ald_Oxase/Xan_DH_a/b"/>
</dbReference>
<feature type="chain" id="PRO_5014789449" evidence="1">
    <location>
        <begin position="35"/>
        <end position="745"/>
    </location>
</feature>
<dbReference type="Gene3D" id="3.90.1170.50">
    <property type="entry name" value="Aldehyde oxidase/xanthine dehydrogenase, a/b hammerhead"/>
    <property type="match status" value="1"/>
</dbReference>
<keyword evidence="4" id="KW-1185">Reference proteome</keyword>
<dbReference type="RefSeq" id="WP_102767144.1">
    <property type="nucleotide sequence ID" value="NZ_POSP01000003.1"/>
</dbReference>
<dbReference type="GO" id="GO:0016491">
    <property type="term" value="F:oxidoreductase activity"/>
    <property type="evidence" value="ECO:0007669"/>
    <property type="project" value="InterPro"/>
</dbReference>
<dbReference type="AlphaFoldDB" id="A0A2N8KUU5"/>
<evidence type="ECO:0000259" key="2">
    <source>
        <dbReference type="SMART" id="SM01008"/>
    </source>
</evidence>
<evidence type="ECO:0000256" key="1">
    <source>
        <dbReference type="SAM" id="SignalP"/>
    </source>
</evidence>
<feature type="signal peptide" evidence="1">
    <location>
        <begin position="1"/>
        <end position="34"/>
    </location>
</feature>
<name>A0A2N8KUU5_9BURK</name>
<dbReference type="InterPro" id="IPR012368">
    <property type="entry name" value="OxRdtase_Mopterin-bd_su_IorB"/>
</dbReference>
<dbReference type="Pfam" id="PF20256">
    <property type="entry name" value="MoCoBD_2"/>
    <property type="match status" value="2"/>
</dbReference>
<dbReference type="PROSITE" id="PS51318">
    <property type="entry name" value="TAT"/>
    <property type="match status" value="1"/>
</dbReference>
<proteinExistence type="predicted"/>
<evidence type="ECO:0000313" key="3">
    <source>
        <dbReference type="EMBL" id="PND37226.1"/>
    </source>
</evidence>
<comment type="caution">
    <text evidence="3">The sequence shown here is derived from an EMBL/GenBank/DDBJ whole genome shotgun (WGS) entry which is preliminary data.</text>
</comment>
<dbReference type="Proteomes" id="UP000235916">
    <property type="component" value="Unassembled WGS sequence"/>
</dbReference>
<dbReference type="PANTHER" id="PTHR47495">
    <property type="entry name" value="ALDEHYDE DEHYDROGENASE"/>
    <property type="match status" value="1"/>
</dbReference>
<gene>
    <name evidence="3" type="ORF">C1O66_06560</name>
</gene>
<dbReference type="InterPro" id="IPR052516">
    <property type="entry name" value="N-heterocyclic_Hydroxylase"/>
</dbReference>
<accession>A0A2N8KUU5</accession>
<dbReference type="InterPro" id="IPR008274">
    <property type="entry name" value="AldOxase/xan_DH_MoCoBD1"/>
</dbReference>